<name>A0A8H3F6V7_9LECA</name>
<gene>
    <name evidence="5" type="ORF">IMSHALPRED_004700</name>
</gene>
<dbReference type="Proteomes" id="UP000664534">
    <property type="component" value="Unassembled WGS sequence"/>
</dbReference>
<evidence type="ECO:0000259" key="3">
    <source>
        <dbReference type="Pfam" id="PF22939"/>
    </source>
</evidence>
<sequence length="992" mass="112519">MSLGYGVGDVIAVSSLARTIWRRFRDASDQFNAIQTEVAGLYLVLDEIANSLPGIQVTDKQTKDLLALMQGCRSLLEDTDKFIRKNEILVTKSSGLGSKTQKALKKLKWDSAAVNELRDRMISNTMFLNAYNNSFASQVSRATNEKVEVIAEDTRNTRLIQKQQEREAVLQWLSPLDFALQQSDLSSRRQEGTGLWLLESKEFQEWVSEKGKTLVCQGIPGAGKTMLASLVVDRLQHSPGEEDVATAYIYCDYKRQDEQTPLNLLASVTKQLLQHQDSIPEKIQKIYKHHHERNTRPSLEEVLHMTKSSMENSSRIHLIVDALDELGNAGQVRQTLLGHLRPLQDIYHFSLMTTSRIIPSLALEFQDPLCMDVGASPEDIRRYVEGHISDLPKCVKTNVGLQEAIASAIIKAVEGMFLLAQLHMDSLRDKPSVRKIEKALEKLPTGSHALDRAYHKAMQRVDDQMEGWRVLAKKLLGWLTYSKRLMTVKEVRHALAIEPGASEFDKDNLEDVDEIVSFCAGLVIIDEETQIIRLVHYTTQEYFRRNGGTILACAQEDIAISCLTYLLYDEFEDGWLVDRDKDKIFRLLEVRRQNHPFLDYTAKYWAHHARVCEQQNVKELMMNFVKDDRRVSSASQVMLAVDYYRHKDDLNETKSCSPLSAMHVIAYFGFEKIISELLNRGFKADVEDSTHRTPLWWAAWQGHEAVVELLLSQNHVNVNNRGFSYQRGAPRYSETPLGAAAESGKDKIVKLLIQREDVDVNLPDGYGYSPLLSAVWREHSAVVEMLLTRRDIEVNSKHDLRRTPLFSAAYRGKEDVVKQLLKQKNIQVNTADHSECTPLWEAASNGWESVVELFLACSDIEVNAKDDRGRTPLSIAAENNQENEVKLLLSHADVEINPKDHLGKSPLTQAILEGSAGALKLLCAHPNVDLDPRDYEGRDVFALVKDARIPWLEGTEREKMRALKRVECLEILRTAIATRSQTRLQTPETVLS</sequence>
<dbReference type="PANTHER" id="PTHR10039">
    <property type="entry name" value="AMELOGENIN"/>
    <property type="match status" value="1"/>
</dbReference>
<feature type="domain" description="GPI inositol-deacylase winged helix" evidence="3">
    <location>
        <begin position="467"/>
        <end position="546"/>
    </location>
</feature>
<feature type="domain" description="Nephrocystin 3-like N-terminal" evidence="4">
    <location>
        <begin position="192"/>
        <end position="356"/>
    </location>
</feature>
<feature type="repeat" description="ANK" evidence="2">
    <location>
        <begin position="868"/>
        <end position="901"/>
    </location>
</feature>
<dbReference type="InterPro" id="IPR027417">
    <property type="entry name" value="P-loop_NTPase"/>
</dbReference>
<dbReference type="InterPro" id="IPR054471">
    <property type="entry name" value="GPIID_WHD"/>
</dbReference>
<evidence type="ECO:0000259" key="4">
    <source>
        <dbReference type="Pfam" id="PF24883"/>
    </source>
</evidence>
<keyword evidence="6" id="KW-1185">Reference proteome</keyword>
<accession>A0A8H3F6V7</accession>
<dbReference type="InterPro" id="IPR002110">
    <property type="entry name" value="Ankyrin_rpt"/>
</dbReference>
<protein>
    <recommendedName>
        <fullName evidence="7">NACHT domain-containing protein</fullName>
    </recommendedName>
</protein>
<evidence type="ECO:0000313" key="6">
    <source>
        <dbReference type="Proteomes" id="UP000664534"/>
    </source>
</evidence>
<dbReference type="PROSITE" id="PS50088">
    <property type="entry name" value="ANK_REPEAT"/>
    <property type="match status" value="1"/>
</dbReference>
<dbReference type="SMART" id="SM00248">
    <property type="entry name" value="ANK"/>
    <property type="match status" value="8"/>
</dbReference>
<dbReference type="SUPFAM" id="SSF52540">
    <property type="entry name" value="P-loop containing nucleoside triphosphate hydrolases"/>
    <property type="match status" value="1"/>
</dbReference>
<comment type="caution">
    <text evidence="5">The sequence shown here is derived from an EMBL/GenBank/DDBJ whole genome shotgun (WGS) entry which is preliminary data.</text>
</comment>
<dbReference type="EMBL" id="CAJPDT010000023">
    <property type="protein sequence ID" value="CAF9919692.1"/>
    <property type="molecule type" value="Genomic_DNA"/>
</dbReference>
<organism evidence="5 6">
    <name type="scientific">Imshaugia aleurites</name>
    <dbReference type="NCBI Taxonomy" id="172621"/>
    <lineage>
        <taxon>Eukaryota</taxon>
        <taxon>Fungi</taxon>
        <taxon>Dikarya</taxon>
        <taxon>Ascomycota</taxon>
        <taxon>Pezizomycotina</taxon>
        <taxon>Lecanoromycetes</taxon>
        <taxon>OSLEUM clade</taxon>
        <taxon>Lecanoromycetidae</taxon>
        <taxon>Lecanorales</taxon>
        <taxon>Lecanorineae</taxon>
        <taxon>Parmeliaceae</taxon>
        <taxon>Imshaugia</taxon>
    </lineage>
</organism>
<dbReference type="Pfam" id="PF22939">
    <property type="entry name" value="WHD_GPIID"/>
    <property type="match status" value="1"/>
</dbReference>
<dbReference type="Gene3D" id="3.40.50.300">
    <property type="entry name" value="P-loop containing nucleotide triphosphate hydrolases"/>
    <property type="match status" value="1"/>
</dbReference>
<dbReference type="Pfam" id="PF24883">
    <property type="entry name" value="NPHP3_N"/>
    <property type="match status" value="1"/>
</dbReference>
<evidence type="ECO:0000256" key="2">
    <source>
        <dbReference type="PROSITE-ProRule" id="PRU00023"/>
    </source>
</evidence>
<evidence type="ECO:0000256" key="1">
    <source>
        <dbReference type="ARBA" id="ARBA00022737"/>
    </source>
</evidence>
<dbReference type="Pfam" id="PF00023">
    <property type="entry name" value="Ank"/>
    <property type="match status" value="1"/>
</dbReference>
<keyword evidence="2" id="KW-0040">ANK repeat</keyword>
<dbReference type="InterPro" id="IPR056884">
    <property type="entry name" value="NPHP3-like_N"/>
</dbReference>
<reference evidence="5" key="1">
    <citation type="submission" date="2021-03" db="EMBL/GenBank/DDBJ databases">
        <authorList>
            <person name="Tagirdzhanova G."/>
        </authorList>
    </citation>
    <scope>NUCLEOTIDE SEQUENCE</scope>
</reference>
<dbReference type="OrthoDB" id="195446at2759"/>
<dbReference type="Gene3D" id="1.25.40.20">
    <property type="entry name" value="Ankyrin repeat-containing domain"/>
    <property type="match status" value="2"/>
</dbReference>
<dbReference type="PANTHER" id="PTHR10039:SF15">
    <property type="entry name" value="NACHT DOMAIN-CONTAINING PROTEIN"/>
    <property type="match status" value="1"/>
</dbReference>
<evidence type="ECO:0008006" key="7">
    <source>
        <dbReference type="Google" id="ProtNLM"/>
    </source>
</evidence>
<dbReference type="Pfam" id="PF12796">
    <property type="entry name" value="Ank_2"/>
    <property type="match status" value="3"/>
</dbReference>
<dbReference type="AlphaFoldDB" id="A0A8H3F6V7"/>
<evidence type="ECO:0000313" key="5">
    <source>
        <dbReference type="EMBL" id="CAF9919692.1"/>
    </source>
</evidence>
<keyword evidence="1" id="KW-0677">Repeat</keyword>
<proteinExistence type="predicted"/>
<dbReference type="InterPro" id="IPR036770">
    <property type="entry name" value="Ankyrin_rpt-contain_sf"/>
</dbReference>
<dbReference type="SUPFAM" id="SSF48403">
    <property type="entry name" value="Ankyrin repeat"/>
    <property type="match status" value="1"/>
</dbReference>